<accession>A0A9W6JZD7</accession>
<evidence type="ECO:0000313" key="2">
    <source>
        <dbReference type="Proteomes" id="UP001143330"/>
    </source>
</evidence>
<reference evidence="1" key="2">
    <citation type="submission" date="2023-01" db="EMBL/GenBank/DDBJ databases">
        <authorList>
            <person name="Sun Q."/>
            <person name="Evtushenko L."/>
        </authorList>
    </citation>
    <scope>NUCLEOTIDE SEQUENCE</scope>
    <source>
        <strain evidence="1">VKM B-2789</strain>
    </source>
</reference>
<sequence length="226" mass="24484">MAVRARIEPIDRDIQAIIDTELSPAAQSRALAVFAAKQLADAQKTNTAALGYLPQHKTFVDGTEGRPLADVKPDGRVVFVFDLVDDALTWIGEQLVKHSPVLTGEYAASHTLLADGVEVSPGEPLPAAQEYIYLSSVPYARKIERGLSRQAPEGVYEAVAVLAAQRFGNVASIRFSYRSMLLPYIAGSANRAERAAMRAQPARIAAMAMERATRQPAIIVRTGGRR</sequence>
<reference evidence="1" key="1">
    <citation type="journal article" date="2014" name="Int. J. Syst. Evol. Microbiol.">
        <title>Complete genome sequence of Corynebacterium casei LMG S-19264T (=DSM 44701T), isolated from a smear-ripened cheese.</title>
        <authorList>
            <consortium name="US DOE Joint Genome Institute (JGI-PGF)"/>
            <person name="Walter F."/>
            <person name="Albersmeier A."/>
            <person name="Kalinowski J."/>
            <person name="Ruckert C."/>
        </authorList>
    </citation>
    <scope>NUCLEOTIDE SEQUENCE</scope>
    <source>
        <strain evidence="1">VKM B-2789</strain>
    </source>
</reference>
<organism evidence="1 2">
    <name type="scientific">Ancylobacter defluvii</name>
    <dbReference type="NCBI Taxonomy" id="1282440"/>
    <lineage>
        <taxon>Bacteria</taxon>
        <taxon>Pseudomonadati</taxon>
        <taxon>Pseudomonadota</taxon>
        <taxon>Alphaproteobacteria</taxon>
        <taxon>Hyphomicrobiales</taxon>
        <taxon>Xanthobacteraceae</taxon>
        <taxon>Ancylobacter</taxon>
    </lineage>
</organism>
<dbReference type="EMBL" id="BSFM01000021">
    <property type="protein sequence ID" value="GLK86685.1"/>
    <property type="molecule type" value="Genomic_DNA"/>
</dbReference>
<dbReference type="RefSeq" id="WP_213363719.1">
    <property type="nucleotide sequence ID" value="NZ_BSFM01000021.1"/>
</dbReference>
<proteinExistence type="predicted"/>
<protein>
    <submittedName>
        <fullName evidence="1">Uncharacterized protein</fullName>
    </submittedName>
</protein>
<gene>
    <name evidence="1" type="ORF">GCM10017653_47550</name>
</gene>
<dbReference type="AlphaFoldDB" id="A0A9W6JZD7"/>
<dbReference type="Proteomes" id="UP001143330">
    <property type="component" value="Unassembled WGS sequence"/>
</dbReference>
<comment type="caution">
    <text evidence="1">The sequence shown here is derived from an EMBL/GenBank/DDBJ whole genome shotgun (WGS) entry which is preliminary data.</text>
</comment>
<name>A0A9W6JZD7_9HYPH</name>
<evidence type="ECO:0000313" key="1">
    <source>
        <dbReference type="EMBL" id="GLK86685.1"/>
    </source>
</evidence>
<keyword evidence="2" id="KW-1185">Reference proteome</keyword>